<organism evidence="1 2">
    <name type="scientific">Stagnihabitans tardus</name>
    <dbReference type="NCBI Taxonomy" id="2699202"/>
    <lineage>
        <taxon>Bacteria</taxon>
        <taxon>Pseudomonadati</taxon>
        <taxon>Pseudomonadota</taxon>
        <taxon>Alphaproteobacteria</taxon>
        <taxon>Rhodobacterales</taxon>
        <taxon>Paracoccaceae</taxon>
        <taxon>Stagnihabitans</taxon>
    </lineage>
</organism>
<dbReference type="Proteomes" id="UP001193501">
    <property type="component" value="Unassembled WGS sequence"/>
</dbReference>
<comment type="caution">
    <text evidence="1">The sequence shown here is derived from an EMBL/GenBank/DDBJ whole genome shotgun (WGS) entry which is preliminary data.</text>
</comment>
<keyword evidence="2" id="KW-1185">Reference proteome</keyword>
<dbReference type="Pfam" id="PF10054">
    <property type="entry name" value="DUF2291"/>
    <property type="match status" value="1"/>
</dbReference>
<evidence type="ECO:0000313" key="1">
    <source>
        <dbReference type="EMBL" id="NBZ87780.1"/>
    </source>
</evidence>
<dbReference type="PROSITE" id="PS51257">
    <property type="entry name" value="PROKAR_LIPOPROTEIN"/>
    <property type="match status" value="1"/>
</dbReference>
<dbReference type="InterPro" id="IPR014582">
    <property type="entry name" value="UCP033535_lipo"/>
</dbReference>
<dbReference type="RefSeq" id="WP_168774590.1">
    <property type="nucleotide sequence ID" value="NZ_JAABNR010000007.1"/>
</dbReference>
<dbReference type="AlphaFoldDB" id="A0AAE4YDT0"/>
<accession>A0AAE4YDT0</accession>
<reference evidence="1" key="1">
    <citation type="submission" date="2020-01" db="EMBL/GenBank/DDBJ databases">
        <authorList>
            <person name="Chen W.-M."/>
        </authorList>
    </citation>
    <scope>NUCLEOTIDE SEQUENCE</scope>
    <source>
        <strain evidence="1">CYK-10</strain>
    </source>
</reference>
<dbReference type="InterPro" id="IPR036215">
    <property type="entry name" value="TM0957-like_sf"/>
</dbReference>
<dbReference type="PIRSF" id="PIRSF033535">
    <property type="entry name" value="UCP033535_plp"/>
    <property type="match status" value="1"/>
</dbReference>
<dbReference type="SUPFAM" id="SSF141318">
    <property type="entry name" value="TM0957-like"/>
    <property type="match status" value="1"/>
</dbReference>
<dbReference type="EMBL" id="JAABNR010000007">
    <property type="protein sequence ID" value="NBZ87780.1"/>
    <property type="molecule type" value="Genomic_DNA"/>
</dbReference>
<proteinExistence type="predicted"/>
<protein>
    <submittedName>
        <fullName evidence="1">DUF2291 family protein</fullName>
    </submittedName>
</protein>
<name>A0AAE4YDT0_9RHOB</name>
<sequence>MKHLSRGLACGLALLALGGCKIVKTEKATGIDPDVALIAGIVEESFGSKLVPLVSEQAVEAKGVLPLGDLGATGAKKGAGEGGSWTLAIKGAGVVVSEDRKSRAGKVNLDVTGDGVADLTLQLGPVVKGTALRDIAPFYDFTAFRDQIQFAALGRALNDRAVGALTLPEVLVGKTLAFEGVFQVQKPKDPVLVVPLKAEVQ</sequence>
<gene>
    <name evidence="1" type="ORF">GV832_09340</name>
</gene>
<evidence type="ECO:0000313" key="2">
    <source>
        <dbReference type="Proteomes" id="UP001193501"/>
    </source>
</evidence>